<accession>A0A814AWB8</accession>
<dbReference type="Gene3D" id="1.20.1270.340">
    <property type="match status" value="1"/>
</dbReference>
<dbReference type="InterPro" id="IPR000626">
    <property type="entry name" value="Ubiquitin-like_dom"/>
</dbReference>
<dbReference type="SUPFAM" id="SSF54236">
    <property type="entry name" value="Ubiquitin-like"/>
    <property type="match status" value="1"/>
</dbReference>
<feature type="domain" description="Ubiquitin-like" evidence="1">
    <location>
        <begin position="184"/>
        <end position="267"/>
    </location>
</feature>
<protein>
    <recommendedName>
        <fullName evidence="1">Ubiquitin-like domain-containing protein</fullName>
    </recommendedName>
</protein>
<sequence>MNPVVYSAAGILSISDDSIPCVHQYSDRSFVELHGSNCNTYILRAIDIDNNKQEIFNIPLTRSDIYIFGPSENYPDEIRFENTRFRLFLNPKARDRFHQGLKECLAKLDCTQQTSAFSNRSLTDKSNSKITPYENEILANIHKLNKCIENGDANNAAYFTSKLASQRIQLKAEVLNEKLNDEKLQIRVKLDGISLSNKFKNKEYNLSVYKSTTIHELRVLFQHIHNFPLEHQYFFVNGHLAYAQYTMNDLNIYDNAFFILFITEQESENF</sequence>
<gene>
    <name evidence="2" type="ORF">IZO911_LOCUS13256</name>
    <name evidence="3" type="ORF">KXQ929_LOCUS9390</name>
</gene>
<evidence type="ECO:0000313" key="3">
    <source>
        <dbReference type="EMBL" id="CAF3676907.1"/>
    </source>
</evidence>
<dbReference type="Pfam" id="PF07445">
    <property type="entry name" value="PriC"/>
    <property type="match status" value="1"/>
</dbReference>
<comment type="caution">
    <text evidence="2">The sequence shown here is derived from an EMBL/GenBank/DDBJ whole genome shotgun (WGS) entry which is preliminary data.</text>
</comment>
<evidence type="ECO:0000313" key="2">
    <source>
        <dbReference type="EMBL" id="CAF0919939.1"/>
    </source>
</evidence>
<dbReference type="PROSITE" id="PS50053">
    <property type="entry name" value="UBIQUITIN_2"/>
    <property type="match status" value="1"/>
</dbReference>
<name>A0A814AWB8_9BILA</name>
<evidence type="ECO:0000313" key="4">
    <source>
        <dbReference type="Proteomes" id="UP000663860"/>
    </source>
</evidence>
<proteinExistence type="predicted"/>
<reference evidence="2" key="1">
    <citation type="submission" date="2021-02" db="EMBL/GenBank/DDBJ databases">
        <authorList>
            <person name="Nowell W R."/>
        </authorList>
    </citation>
    <scope>NUCLEOTIDE SEQUENCE</scope>
</reference>
<dbReference type="Proteomes" id="UP000663868">
    <property type="component" value="Unassembled WGS sequence"/>
</dbReference>
<organism evidence="2 4">
    <name type="scientific">Adineta steineri</name>
    <dbReference type="NCBI Taxonomy" id="433720"/>
    <lineage>
        <taxon>Eukaryota</taxon>
        <taxon>Metazoa</taxon>
        <taxon>Spiralia</taxon>
        <taxon>Gnathifera</taxon>
        <taxon>Rotifera</taxon>
        <taxon>Eurotatoria</taxon>
        <taxon>Bdelloidea</taxon>
        <taxon>Adinetida</taxon>
        <taxon>Adinetidae</taxon>
        <taxon>Adineta</taxon>
    </lineage>
</organism>
<dbReference type="AlphaFoldDB" id="A0A814AWB8"/>
<dbReference type="InterPro" id="IPR038338">
    <property type="entry name" value="PriC_sf"/>
</dbReference>
<dbReference type="EMBL" id="CAJOBB010000426">
    <property type="protein sequence ID" value="CAF3676907.1"/>
    <property type="molecule type" value="Genomic_DNA"/>
</dbReference>
<dbReference type="Proteomes" id="UP000663860">
    <property type="component" value="Unassembled WGS sequence"/>
</dbReference>
<dbReference type="InterPro" id="IPR010890">
    <property type="entry name" value="PriC"/>
</dbReference>
<dbReference type="InterPro" id="IPR029071">
    <property type="entry name" value="Ubiquitin-like_domsf"/>
</dbReference>
<dbReference type="EMBL" id="CAJNOE010000105">
    <property type="protein sequence ID" value="CAF0919939.1"/>
    <property type="molecule type" value="Genomic_DNA"/>
</dbReference>
<evidence type="ECO:0000259" key="1">
    <source>
        <dbReference type="PROSITE" id="PS50053"/>
    </source>
</evidence>
<dbReference type="Gene3D" id="3.10.20.90">
    <property type="entry name" value="Phosphatidylinositol 3-kinase Catalytic Subunit, Chain A, domain 1"/>
    <property type="match status" value="1"/>
</dbReference>